<evidence type="ECO:0000313" key="2">
    <source>
        <dbReference type="Proteomes" id="UP000604001"/>
    </source>
</evidence>
<protein>
    <submittedName>
        <fullName evidence="1">Uncharacterized protein</fullName>
    </submittedName>
</protein>
<reference evidence="1 2" key="1">
    <citation type="submission" date="2020-08" db="EMBL/GenBank/DDBJ databases">
        <title>novel species in genus Nocardioides.</title>
        <authorList>
            <person name="Zhang G."/>
        </authorList>
    </citation>
    <scope>NUCLEOTIDE SEQUENCE [LARGE SCALE GENOMIC DNA]</scope>
    <source>
        <strain evidence="1 2">SC8A-24</strain>
    </source>
</reference>
<sequence length="141" mass="14987">MTFAPLIETQTDLERAWRALMNPLGWTRTSTWLMLVGPDSVPLPSLTEIEDCAGPPPEDGADQLGGMLAQLRAEALPEGSRVAFLRSRPGSGHADDEDRAWAGMLYAAARVAGLPAEVVHLATDVDVLALPMDEAALPVGT</sequence>
<gene>
    <name evidence="1" type="ORF">H7344_07970</name>
</gene>
<dbReference type="Proteomes" id="UP000604001">
    <property type="component" value="Unassembled WGS sequence"/>
</dbReference>
<accession>A0ABR6U720</accession>
<keyword evidence="2" id="KW-1185">Reference proteome</keyword>
<name>A0ABR6U720_9ACTN</name>
<proteinExistence type="predicted"/>
<dbReference type="RefSeq" id="WP_186345503.1">
    <property type="nucleotide sequence ID" value="NZ_BMMR01000001.1"/>
</dbReference>
<comment type="caution">
    <text evidence="1">The sequence shown here is derived from an EMBL/GenBank/DDBJ whole genome shotgun (WGS) entry which is preliminary data.</text>
</comment>
<evidence type="ECO:0000313" key="1">
    <source>
        <dbReference type="EMBL" id="MBC2960227.1"/>
    </source>
</evidence>
<organism evidence="1 2">
    <name type="scientific">Nocardioides deserti</name>
    <dbReference type="NCBI Taxonomy" id="1588644"/>
    <lineage>
        <taxon>Bacteria</taxon>
        <taxon>Bacillati</taxon>
        <taxon>Actinomycetota</taxon>
        <taxon>Actinomycetes</taxon>
        <taxon>Propionibacteriales</taxon>
        <taxon>Nocardioidaceae</taxon>
        <taxon>Nocardioides</taxon>
    </lineage>
</organism>
<dbReference type="EMBL" id="JACMYC010000004">
    <property type="protein sequence ID" value="MBC2960227.1"/>
    <property type="molecule type" value="Genomic_DNA"/>
</dbReference>